<dbReference type="PROSITE" id="PS50075">
    <property type="entry name" value="CARRIER"/>
    <property type="match status" value="1"/>
</dbReference>
<dbReference type="Gene3D" id="1.10.1200.10">
    <property type="entry name" value="ACP-like"/>
    <property type="match status" value="1"/>
</dbReference>
<accession>A0A3B8GHJ7</accession>
<dbReference type="InterPro" id="IPR006162">
    <property type="entry name" value="Ppantetheine_attach_site"/>
</dbReference>
<evidence type="ECO:0000256" key="2">
    <source>
        <dbReference type="ARBA" id="ARBA00022553"/>
    </source>
</evidence>
<dbReference type="InterPro" id="IPR009081">
    <property type="entry name" value="PP-bd_ACP"/>
</dbReference>
<keyword evidence="2" id="KW-0597">Phosphoprotein</keyword>
<proteinExistence type="predicted"/>
<sequence length="84" mass="9710">MREITVEELFELTRERAGEPEERELNADVLDVVFEHLGYDSVALLEVLSEIRHRYGIELADEAMSRGRTPREVLEAVNGVIRDR</sequence>
<organism evidence="4">
    <name type="scientific">Streptomyces sp. SoC090715LN-16</name>
    <dbReference type="NCBI Taxonomy" id="1898658"/>
    <lineage>
        <taxon>Bacteria</taxon>
        <taxon>Bacillati</taxon>
        <taxon>Actinomycetota</taxon>
        <taxon>Actinomycetes</taxon>
        <taxon>Kitasatosporales</taxon>
        <taxon>Streptomycetaceae</taxon>
        <taxon>Streptomyces</taxon>
    </lineage>
</organism>
<dbReference type="EMBL" id="LC386909">
    <property type="protein sequence ID" value="BBE36473.1"/>
    <property type="molecule type" value="Genomic_DNA"/>
</dbReference>
<evidence type="ECO:0000259" key="3">
    <source>
        <dbReference type="PROSITE" id="PS50075"/>
    </source>
</evidence>
<dbReference type="SUPFAM" id="SSF47336">
    <property type="entry name" value="ACP-like"/>
    <property type="match status" value="1"/>
</dbReference>
<evidence type="ECO:0000256" key="1">
    <source>
        <dbReference type="ARBA" id="ARBA00022450"/>
    </source>
</evidence>
<evidence type="ECO:0000313" key="4">
    <source>
        <dbReference type="EMBL" id="BBE36473.1"/>
    </source>
</evidence>
<reference evidence="4" key="1">
    <citation type="journal article" date="2018" name="ACS Chem. Biol.">
        <title>Discovery of an Antibacterial Isoindolinone-Containing Tetracyclic Polyketide by Cryptic Gene Activation and Characterization of Its Biosynthetic Gene Cluster.</title>
        <authorList>
            <person name="Thong W.L."/>
            <person name="Shin-ya K."/>
            <person name="Nishiyama M."/>
            <person name="Kuzuyama T."/>
        </authorList>
    </citation>
    <scope>NUCLEOTIDE SEQUENCE</scope>
    <source>
        <strain evidence="4">SoC090715LN-16</strain>
    </source>
</reference>
<feature type="domain" description="Carrier" evidence="3">
    <location>
        <begin position="3"/>
        <end position="81"/>
    </location>
</feature>
<gene>
    <name evidence="4" type="primary">idmB25</name>
</gene>
<dbReference type="InterPro" id="IPR036736">
    <property type="entry name" value="ACP-like_sf"/>
</dbReference>
<dbReference type="Pfam" id="PF00550">
    <property type="entry name" value="PP-binding"/>
    <property type="match status" value="1"/>
</dbReference>
<keyword evidence="1" id="KW-0596">Phosphopantetheine</keyword>
<dbReference type="AlphaFoldDB" id="A0A3B8GHJ7"/>
<dbReference type="PROSITE" id="PS00012">
    <property type="entry name" value="PHOSPHOPANTETHEINE"/>
    <property type="match status" value="1"/>
</dbReference>
<protein>
    <submittedName>
        <fullName evidence="4">Acyl carrier protein</fullName>
    </submittedName>
</protein>
<name>A0A3B8GHJ7_9ACTN</name>